<keyword evidence="1 2" id="KW-0663">Pyridoxal phosphate</keyword>
<dbReference type="Proteomes" id="UP000012073">
    <property type="component" value="Unassembled WGS sequence"/>
</dbReference>
<dbReference type="RefSeq" id="XP_005710953.1">
    <property type="nucleotide sequence ID" value="XM_005710896.1"/>
</dbReference>
<dbReference type="CDD" id="cd06822">
    <property type="entry name" value="PLPDE_III_YBL036c_euk"/>
    <property type="match status" value="1"/>
</dbReference>
<evidence type="ECO:0000256" key="2">
    <source>
        <dbReference type="HAMAP-Rule" id="MF_03225"/>
    </source>
</evidence>
<dbReference type="OrthoDB" id="10264196at2759"/>
<evidence type="ECO:0000313" key="6">
    <source>
        <dbReference type="EMBL" id="CDF40659.1"/>
    </source>
</evidence>
<dbReference type="NCBIfam" id="TIGR00044">
    <property type="entry name" value="YggS family pyridoxal phosphate-dependent enzyme"/>
    <property type="match status" value="1"/>
</dbReference>
<dbReference type="InterPro" id="IPR011078">
    <property type="entry name" value="PyrdxlP_homeostasis"/>
</dbReference>
<reference evidence="7" key="1">
    <citation type="journal article" date="2013" name="Proc. Natl. Acad. Sci. U.S.A.">
        <title>Genome structure and metabolic features in the red seaweed Chondrus crispus shed light on evolution of the Archaeplastida.</title>
        <authorList>
            <person name="Collen J."/>
            <person name="Porcel B."/>
            <person name="Carre W."/>
            <person name="Ball S.G."/>
            <person name="Chaparro C."/>
            <person name="Tonon T."/>
            <person name="Barbeyron T."/>
            <person name="Michel G."/>
            <person name="Noel B."/>
            <person name="Valentin K."/>
            <person name="Elias M."/>
            <person name="Artiguenave F."/>
            <person name="Arun A."/>
            <person name="Aury J.M."/>
            <person name="Barbosa-Neto J.F."/>
            <person name="Bothwell J.H."/>
            <person name="Bouget F.Y."/>
            <person name="Brillet L."/>
            <person name="Cabello-Hurtado F."/>
            <person name="Capella-Gutierrez S."/>
            <person name="Charrier B."/>
            <person name="Cladiere L."/>
            <person name="Cock J.M."/>
            <person name="Coelho S.M."/>
            <person name="Colleoni C."/>
            <person name="Czjzek M."/>
            <person name="Da Silva C."/>
            <person name="Delage L."/>
            <person name="Denoeud F."/>
            <person name="Deschamps P."/>
            <person name="Dittami S.M."/>
            <person name="Gabaldon T."/>
            <person name="Gachon C.M."/>
            <person name="Groisillier A."/>
            <person name="Herve C."/>
            <person name="Jabbari K."/>
            <person name="Katinka M."/>
            <person name="Kloareg B."/>
            <person name="Kowalczyk N."/>
            <person name="Labadie K."/>
            <person name="Leblanc C."/>
            <person name="Lopez P.J."/>
            <person name="McLachlan D.H."/>
            <person name="Meslet-Cladiere L."/>
            <person name="Moustafa A."/>
            <person name="Nehr Z."/>
            <person name="Nyvall Collen P."/>
            <person name="Panaud O."/>
            <person name="Partensky F."/>
            <person name="Poulain J."/>
            <person name="Rensing S.A."/>
            <person name="Rousvoal S."/>
            <person name="Samson G."/>
            <person name="Symeonidi A."/>
            <person name="Weissenbach J."/>
            <person name="Zambounis A."/>
            <person name="Wincker P."/>
            <person name="Boyen C."/>
        </authorList>
    </citation>
    <scope>NUCLEOTIDE SEQUENCE [LARGE SCALE GENOMIC DNA]</scope>
    <source>
        <strain evidence="7">cv. Stackhouse</strain>
    </source>
</reference>
<dbReference type="Gene3D" id="3.20.20.10">
    <property type="entry name" value="Alanine racemase"/>
    <property type="match status" value="1"/>
</dbReference>
<keyword evidence="7" id="KW-1185">Reference proteome</keyword>
<dbReference type="PROSITE" id="PS01211">
    <property type="entry name" value="UPF0001"/>
    <property type="match status" value="1"/>
</dbReference>
<dbReference type="Gramene" id="CDF40659">
    <property type="protein sequence ID" value="CDF40659"/>
    <property type="gene ID" value="CHC_T00009178001"/>
</dbReference>
<comment type="cofactor">
    <cofactor evidence="3">
        <name>pyridoxal 5'-phosphate</name>
        <dbReference type="ChEBI" id="CHEBI:597326"/>
    </cofactor>
</comment>
<evidence type="ECO:0000256" key="4">
    <source>
        <dbReference type="RuleBase" id="RU004514"/>
    </source>
</evidence>
<dbReference type="GO" id="GO:0030170">
    <property type="term" value="F:pyridoxal phosphate binding"/>
    <property type="evidence" value="ECO:0007669"/>
    <property type="project" value="UniProtKB-UniRule"/>
</dbReference>
<dbReference type="FunFam" id="3.20.20.10:FF:000007">
    <property type="entry name" value="Pyridoxal phosphate homeostasis protein"/>
    <property type="match status" value="1"/>
</dbReference>
<sequence>MSSETTSVTNGVAEALRRVQERITAAASGCGRPPPELVAVSKTKPVELLLEAYEAGQRSFGENYVQEIVAKSPQLPSDIKWHFIGGLQSNKAKVLAGVPNLYMVESVDRQKTATALNKAFAAVGRAEKLKVMVQVNTSGEESKSGCQPGETAQLAKFVDTECDNLELVGLMTIGAFDTSDEPEAFKILATERDAVAEVVERAASTLTLSMGMSADFEAAIRMGSDSVRVGSTIFGAREYPPK</sequence>
<dbReference type="InterPro" id="IPR029066">
    <property type="entry name" value="PLP-binding_barrel"/>
</dbReference>
<evidence type="ECO:0000313" key="7">
    <source>
        <dbReference type="Proteomes" id="UP000012073"/>
    </source>
</evidence>
<dbReference type="EMBL" id="HG002219">
    <property type="protein sequence ID" value="CDF40659.1"/>
    <property type="molecule type" value="Genomic_DNA"/>
</dbReference>
<evidence type="ECO:0000256" key="3">
    <source>
        <dbReference type="PIRSR" id="PIRSR004848-1"/>
    </source>
</evidence>
<dbReference type="PANTHER" id="PTHR10146:SF14">
    <property type="entry name" value="PYRIDOXAL PHOSPHATE HOMEOSTASIS PROTEIN"/>
    <property type="match status" value="1"/>
</dbReference>
<proteinExistence type="inferred from homology"/>
<organism evidence="6 7">
    <name type="scientific">Chondrus crispus</name>
    <name type="common">Carrageen Irish moss</name>
    <name type="synonym">Polymorpha crispa</name>
    <dbReference type="NCBI Taxonomy" id="2769"/>
    <lineage>
        <taxon>Eukaryota</taxon>
        <taxon>Rhodophyta</taxon>
        <taxon>Florideophyceae</taxon>
        <taxon>Rhodymeniophycidae</taxon>
        <taxon>Gigartinales</taxon>
        <taxon>Gigartinaceae</taxon>
        <taxon>Chondrus</taxon>
    </lineage>
</organism>
<comment type="function">
    <text evidence="2">Pyridoxal 5'-phosphate (PLP)-binding protein, which may be involved in intracellular homeostatic regulation of pyridoxal 5'-phosphate (PLP), the active form of vitamin B6.</text>
</comment>
<comment type="similarity">
    <text evidence="2 4">Belongs to the pyridoxal phosphate-binding protein YggS/PROSC family.</text>
</comment>
<gene>
    <name evidence="6" type="ORF">CHC_T00009178001</name>
</gene>
<dbReference type="PANTHER" id="PTHR10146">
    <property type="entry name" value="PROLINE SYNTHETASE CO-TRANSCRIBED BACTERIAL HOMOLOG PROTEIN"/>
    <property type="match status" value="1"/>
</dbReference>
<dbReference type="InterPro" id="IPR001608">
    <property type="entry name" value="Ala_racemase_N"/>
</dbReference>
<evidence type="ECO:0000256" key="1">
    <source>
        <dbReference type="ARBA" id="ARBA00022898"/>
    </source>
</evidence>
<dbReference type="OMA" id="PLEWHMI"/>
<dbReference type="AlphaFoldDB" id="R7QR84"/>
<dbReference type="KEGG" id="ccp:CHC_T00009178001"/>
<name>R7QR84_CHOCR</name>
<feature type="modified residue" description="N6-(pyridoxal phosphate)lysine" evidence="2 3">
    <location>
        <position position="42"/>
    </location>
</feature>
<dbReference type="SUPFAM" id="SSF51419">
    <property type="entry name" value="PLP-binding barrel"/>
    <property type="match status" value="1"/>
</dbReference>
<dbReference type="STRING" id="2769.R7QR84"/>
<dbReference type="PIRSF" id="PIRSF004848">
    <property type="entry name" value="YBL036c_PLPDEIII"/>
    <property type="match status" value="1"/>
</dbReference>
<protein>
    <recommendedName>
        <fullName evidence="2">Pyridoxal phosphate homeostasis protein</fullName>
        <shortName evidence="2">PLP homeostasis protein</shortName>
    </recommendedName>
</protein>
<dbReference type="Pfam" id="PF01168">
    <property type="entry name" value="Ala_racemase_N"/>
    <property type="match status" value="1"/>
</dbReference>
<evidence type="ECO:0000259" key="5">
    <source>
        <dbReference type="Pfam" id="PF01168"/>
    </source>
</evidence>
<accession>R7QR84</accession>
<dbReference type="HAMAP" id="MF_02087">
    <property type="entry name" value="PLP_homeostasis"/>
    <property type="match status" value="1"/>
</dbReference>
<dbReference type="PhylomeDB" id="R7QR84"/>
<dbReference type="GeneID" id="17318647"/>
<feature type="domain" description="Alanine racemase N-terminal" evidence="5">
    <location>
        <begin position="16"/>
        <end position="237"/>
    </location>
</feature>